<dbReference type="EMBL" id="GBXM01002728">
    <property type="protein sequence ID" value="JAI05850.1"/>
    <property type="molecule type" value="Transcribed_RNA"/>
</dbReference>
<sequence length="51" mass="5397">MIGIDQSTAARSQEPLQSLATCRNGKATFGMYLIHQESSSSVLTVGSPCHS</sequence>
<reference evidence="1" key="2">
    <citation type="journal article" date="2015" name="Fish Shellfish Immunol.">
        <title>Early steps in the European eel (Anguilla anguilla)-Vibrio vulnificus interaction in the gills: Role of the RtxA13 toxin.</title>
        <authorList>
            <person name="Callol A."/>
            <person name="Pajuelo D."/>
            <person name="Ebbesson L."/>
            <person name="Teles M."/>
            <person name="MacKenzie S."/>
            <person name="Amaro C."/>
        </authorList>
    </citation>
    <scope>NUCLEOTIDE SEQUENCE</scope>
</reference>
<name>A0A0E9XT74_ANGAN</name>
<dbReference type="AlphaFoldDB" id="A0A0E9XT74"/>
<organism evidence="1">
    <name type="scientific">Anguilla anguilla</name>
    <name type="common">European freshwater eel</name>
    <name type="synonym">Muraena anguilla</name>
    <dbReference type="NCBI Taxonomy" id="7936"/>
    <lineage>
        <taxon>Eukaryota</taxon>
        <taxon>Metazoa</taxon>
        <taxon>Chordata</taxon>
        <taxon>Craniata</taxon>
        <taxon>Vertebrata</taxon>
        <taxon>Euteleostomi</taxon>
        <taxon>Actinopterygii</taxon>
        <taxon>Neopterygii</taxon>
        <taxon>Teleostei</taxon>
        <taxon>Anguilliformes</taxon>
        <taxon>Anguillidae</taxon>
        <taxon>Anguilla</taxon>
    </lineage>
</organism>
<reference evidence="1" key="1">
    <citation type="submission" date="2014-11" db="EMBL/GenBank/DDBJ databases">
        <authorList>
            <person name="Amaro Gonzalez C."/>
        </authorList>
    </citation>
    <scope>NUCLEOTIDE SEQUENCE</scope>
</reference>
<accession>A0A0E9XT74</accession>
<evidence type="ECO:0000313" key="1">
    <source>
        <dbReference type="EMBL" id="JAI05850.1"/>
    </source>
</evidence>
<protein>
    <submittedName>
        <fullName evidence="1">Uncharacterized protein</fullName>
    </submittedName>
</protein>
<proteinExistence type="predicted"/>